<evidence type="ECO:0000259" key="16">
    <source>
        <dbReference type="PROSITE" id="PS51192"/>
    </source>
</evidence>
<keyword evidence="5 15" id="KW-0378">Hydrolase</keyword>
<evidence type="ECO:0000256" key="6">
    <source>
        <dbReference type="ARBA" id="ARBA00022806"/>
    </source>
</evidence>
<dbReference type="CDD" id="cd18811">
    <property type="entry name" value="SF2_C_RecG"/>
    <property type="match status" value="1"/>
</dbReference>
<dbReference type="InterPro" id="IPR033454">
    <property type="entry name" value="RecG_wedge"/>
</dbReference>
<organism evidence="18 19">
    <name type="scientific">Alteribacter lacisalsi</name>
    <dbReference type="NCBI Taxonomy" id="2045244"/>
    <lineage>
        <taxon>Bacteria</taxon>
        <taxon>Bacillati</taxon>
        <taxon>Bacillota</taxon>
        <taxon>Bacilli</taxon>
        <taxon>Bacillales</taxon>
        <taxon>Bacillaceae</taxon>
        <taxon>Alteribacter</taxon>
    </lineage>
</organism>
<dbReference type="PANTHER" id="PTHR47964:SF1">
    <property type="entry name" value="ATP-DEPENDENT DNA HELICASE HOMOLOG RECG, CHLOROPLASTIC"/>
    <property type="match status" value="1"/>
</dbReference>
<dbReference type="Gene3D" id="2.40.50.140">
    <property type="entry name" value="Nucleic acid-binding proteins"/>
    <property type="match status" value="1"/>
</dbReference>
<dbReference type="AlphaFoldDB" id="A0A2W0HAS0"/>
<dbReference type="GO" id="GO:0006310">
    <property type="term" value="P:DNA recombination"/>
    <property type="evidence" value="ECO:0007669"/>
    <property type="project" value="UniProtKB-UniRule"/>
</dbReference>
<dbReference type="CDD" id="cd04488">
    <property type="entry name" value="RecG_wedge_OBF"/>
    <property type="match status" value="1"/>
</dbReference>
<dbReference type="SUPFAM" id="SSF50249">
    <property type="entry name" value="Nucleic acid-binding proteins"/>
    <property type="match status" value="1"/>
</dbReference>
<comment type="caution">
    <text evidence="18">The sequence shown here is derived from an EMBL/GenBank/DDBJ whole genome shotgun (WGS) entry which is preliminary data.</text>
</comment>
<gene>
    <name evidence="18" type="ORF">CR205_05135</name>
</gene>
<keyword evidence="3 15" id="KW-0547">Nucleotide-binding</keyword>
<evidence type="ECO:0000256" key="7">
    <source>
        <dbReference type="ARBA" id="ARBA00022840"/>
    </source>
</evidence>
<dbReference type="PANTHER" id="PTHR47964">
    <property type="entry name" value="ATP-DEPENDENT DNA HELICASE HOMOLOG RECG, CHLOROPLASTIC"/>
    <property type="match status" value="1"/>
</dbReference>
<comment type="similarity">
    <text evidence="1 15">Belongs to the helicase family. RecG subfamily.</text>
</comment>
<keyword evidence="4 15" id="KW-0227">DNA damage</keyword>
<comment type="function">
    <text evidence="15">Plays a critical role in recombination and DNA repair. Helps process Holliday junction intermediates to mature products by catalyzing branch migration. Has replication fork regression activity, unwinds stalled or blocked replication forks to make a HJ that can be resolved. Has a DNA unwinding activity characteristic of a DNA helicase with 3'-5' polarity.</text>
</comment>
<keyword evidence="6 15" id="KW-0347">Helicase</keyword>
<evidence type="ECO:0000256" key="11">
    <source>
        <dbReference type="ARBA" id="ARBA00023235"/>
    </source>
</evidence>
<dbReference type="GO" id="GO:0043138">
    <property type="term" value="F:3'-5' DNA helicase activity"/>
    <property type="evidence" value="ECO:0007669"/>
    <property type="project" value="UniProtKB-EC"/>
</dbReference>
<feature type="domain" description="Helicase ATP-binding" evidence="16">
    <location>
        <begin position="271"/>
        <end position="432"/>
    </location>
</feature>
<dbReference type="SMART" id="SM00490">
    <property type="entry name" value="HELICc"/>
    <property type="match status" value="2"/>
</dbReference>
<evidence type="ECO:0000259" key="17">
    <source>
        <dbReference type="PROSITE" id="PS51194"/>
    </source>
</evidence>
<dbReference type="InterPro" id="IPR014001">
    <property type="entry name" value="Helicase_ATP-bd"/>
</dbReference>
<evidence type="ECO:0000256" key="1">
    <source>
        <dbReference type="ARBA" id="ARBA00007504"/>
    </source>
</evidence>
<dbReference type="NCBIfam" id="TIGR00643">
    <property type="entry name" value="recG"/>
    <property type="match status" value="1"/>
</dbReference>
<keyword evidence="11" id="KW-0413">Isomerase</keyword>
<reference evidence="18 19" key="1">
    <citation type="submission" date="2017-10" db="EMBL/GenBank/DDBJ databases">
        <title>Bacillus sp. nov., a halophilic bacterium isolated from a Yangshapao Lake.</title>
        <authorList>
            <person name="Wang H."/>
        </authorList>
    </citation>
    <scope>NUCLEOTIDE SEQUENCE [LARGE SCALE GENOMIC DNA]</scope>
    <source>
        <strain evidence="18 19">YSP-3</strain>
    </source>
</reference>
<evidence type="ECO:0000256" key="12">
    <source>
        <dbReference type="ARBA" id="ARBA00034617"/>
    </source>
</evidence>
<dbReference type="GO" id="GO:0006281">
    <property type="term" value="P:DNA repair"/>
    <property type="evidence" value="ECO:0007669"/>
    <property type="project" value="UniProtKB-UniRule"/>
</dbReference>
<dbReference type="Pfam" id="PF19833">
    <property type="entry name" value="RecG_dom3_C"/>
    <property type="match status" value="1"/>
</dbReference>
<comment type="catalytic activity">
    <reaction evidence="12 15">
        <text>Couples ATP hydrolysis with the unwinding of duplex DNA by translocating in the 3'-5' direction.</text>
        <dbReference type="EC" id="5.6.2.4"/>
    </reaction>
</comment>
<evidence type="ECO:0000256" key="2">
    <source>
        <dbReference type="ARBA" id="ARBA00017846"/>
    </source>
</evidence>
<dbReference type="RefSeq" id="WP_110517602.1">
    <property type="nucleotide sequence ID" value="NZ_PDOF01000001.1"/>
</dbReference>
<dbReference type="Gene3D" id="3.40.50.300">
    <property type="entry name" value="P-loop containing nucleotide triphosphate hydrolases"/>
    <property type="match status" value="2"/>
</dbReference>
<dbReference type="EMBL" id="PDOF01000001">
    <property type="protein sequence ID" value="PYZ97981.1"/>
    <property type="molecule type" value="Genomic_DNA"/>
</dbReference>
<evidence type="ECO:0000256" key="15">
    <source>
        <dbReference type="RuleBase" id="RU363016"/>
    </source>
</evidence>
<keyword evidence="8" id="KW-0238">DNA-binding</keyword>
<dbReference type="Pfam" id="PF00271">
    <property type="entry name" value="Helicase_C"/>
    <property type="match status" value="1"/>
</dbReference>
<dbReference type="GO" id="GO:0003677">
    <property type="term" value="F:DNA binding"/>
    <property type="evidence" value="ECO:0007669"/>
    <property type="project" value="UniProtKB-KW"/>
</dbReference>
<dbReference type="InterPro" id="IPR004609">
    <property type="entry name" value="ATP-dep_DNA_helicase_RecG"/>
</dbReference>
<dbReference type="NCBIfam" id="NF008168">
    <property type="entry name" value="PRK10917.2-2"/>
    <property type="match status" value="1"/>
</dbReference>
<evidence type="ECO:0000256" key="5">
    <source>
        <dbReference type="ARBA" id="ARBA00022801"/>
    </source>
</evidence>
<evidence type="ECO:0000256" key="13">
    <source>
        <dbReference type="ARBA" id="ARBA00034808"/>
    </source>
</evidence>
<evidence type="ECO:0000313" key="19">
    <source>
        <dbReference type="Proteomes" id="UP000248066"/>
    </source>
</evidence>
<dbReference type="InterPro" id="IPR027417">
    <property type="entry name" value="P-loop_NTPase"/>
</dbReference>
<dbReference type="NCBIfam" id="NF008165">
    <property type="entry name" value="PRK10917.1-3"/>
    <property type="match status" value="1"/>
</dbReference>
<protein>
    <recommendedName>
        <fullName evidence="2 15">ATP-dependent DNA helicase RecG</fullName>
        <ecNumber evidence="13 15">5.6.2.4</ecNumber>
    </recommendedName>
</protein>
<dbReference type="SMART" id="SM00487">
    <property type="entry name" value="DEXDc"/>
    <property type="match status" value="1"/>
</dbReference>
<dbReference type="InterPro" id="IPR001650">
    <property type="entry name" value="Helicase_C-like"/>
</dbReference>
<dbReference type="Pfam" id="PF17191">
    <property type="entry name" value="RecG_wedge"/>
    <property type="match status" value="1"/>
</dbReference>
<dbReference type="PROSITE" id="PS51194">
    <property type="entry name" value="HELICASE_CTER"/>
    <property type="match status" value="1"/>
</dbReference>
<accession>A0A2W0HAS0</accession>
<evidence type="ECO:0000256" key="10">
    <source>
        <dbReference type="ARBA" id="ARBA00023204"/>
    </source>
</evidence>
<feature type="domain" description="Helicase C-terminal" evidence="17">
    <location>
        <begin position="454"/>
        <end position="610"/>
    </location>
</feature>
<evidence type="ECO:0000256" key="8">
    <source>
        <dbReference type="ARBA" id="ARBA00023125"/>
    </source>
</evidence>
<dbReference type="Proteomes" id="UP000248066">
    <property type="component" value="Unassembled WGS sequence"/>
</dbReference>
<dbReference type="CDD" id="cd17992">
    <property type="entry name" value="DEXHc_RecG"/>
    <property type="match status" value="1"/>
</dbReference>
<dbReference type="InterPro" id="IPR011545">
    <property type="entry name" value="DEAD/DEAH_box_helicase_dom"/>
</dbReference>
<proteinExistence type="inferred from homology"/>
<evidence type="ECO:0000256" key="14">
    <source>
        <dbReference type="ARBA" id="ARBA00048988"/>
    </source>
</evidence>
<dbReference type="Pfam" id="PF00270">
    <property type="entry name" value="DEAD"/>
    <property type="match status" value="1"/>
</dbReference>
<dbReference type="InterPro" id="IPR012340">
    <property type="entry name" value="NA-bd_OB-fold"/>
</dbReference>
<dbReference type="PROSITE" id="PS51192">
    <property type="entry name" value="HELICASE_ATP_BIND_1"/>
    <property type="match status" value="1"/>
</dbReference>
<keyword evidence="19" id="KW-1185">Reference proteome</keyword>
<dbReference type="InterPro" id="IPR045562">
    <property type="entry name" value="RecG_dom3_C"/>
</dbReference>
<evidence type="ECO:0000256" key="4">
    <source>
        <dbReference type="ARBA" id="ARBA00022763"/>
    </source>
</evidence>
<evidence type="ECO:0000256" key="3">
    <source>
        <dbReference type="ARBA" id="ARBA00022741"/>
    </source>
</evidence>
<dbReference type="OrthoDB" id="9804325at2"/>
<keyword evidence="10 15" id="KW-0234">DNA repair</keyword>
<sequence>MTLNLDLPVIHVNGVGERSSELLSSLNIHTVGDLLEHFPFRHEDYAIRPLDEIAHEERATVRGTVHSEPALRFYGKKKSRLTVRLLVDGLLIQAIFFNQHYLKSRFVLGEEAVVTGKWDRSRAQLSPAVMTAKKQTEEQGLEPVYPLKGDLKMSTLKKWIKEAMDTYGHELTETLPAQLIEAYKLMDRQETIRQLHFPSSSGNLKQARRRMIYEELLLFQLKMQTFRKQEREQQEGRGKRFSEGAVQTFTEKLPFPLTGAQKKVKQEILKDLSSPYRMNRLLQGDVGSGKTVVAAIALYAAVNAGSQGALMVPTEILAEQHSESLKSLLEPEGITVRLLSGSARAKERRETLESLANGETDILIGTHALIQEGVDFKNLGLVITDEQHRFGVNQRKILREKGLYPDVLFMTATPIPRTLAISVFGDMDVSVIDEMPKGRKPIETYWAKPDMFGRVLAFMEKQLRAGRQVYVICPLIEESDKLDVQNAIDIHVKLSEALPDFSCGLMHGRLAAEEKDQVMKAFAENHVHLLVSTTVVEVGVNVPNATLMVIYDAERFGLAQLHQLRGRVGRGSDQSYCILLADPKSDNGKERMQVMTETNDGFELSERDLELRGPGDFFGRKQSGLPEFKVADLVHDYRVLEVARQDAAKLVDSDAFWNSKDYEALRFWLEKEGVFDTERLD</sequence>
<keyword evidence="9 15" id="KW-0233">DNA recombination</keyword>
<evidence type="ECO:0000313" key="18">
    <source>
        <dbReference type="EMBL" id="PYZ97981.1"/>
    </source>
</evidence>
<evidence type="ECO:0000256" key="9">
    <source>
        <dbReference type="ARBA" id="ARBA00023172"/>
    </source>
</evidence>
<dbReference type="EC" id="5.6.2.4" evidence="13 15"/>
<name>A0A2W0HAS0_9BACI</name>
<comment type="catalytic activity">
    <reaction evidence="14 15">
        <text>ATP + H2O = ADP + phosphate + H(+)</text>
        <dbReference type="Rhea" id="RHEA:13065"/>
        <dbReference type="ChEBI" id="CHEBI:15377"/>
        <dbReference type="ChEBI" id="CHEBI:15378"/>
        <dbReference type="ChEBI" id="CHEBI:30616"/>
        <dbReference type="ChEBI" id="CHEBI:43474"/>
        <dbReference type="ChEBI" id="CHEBI:456216"/>
        <dbReference type="EC" id="5.6.2.4"/>
    </reaction>
</comment>
<dbReference type="GO" id="GO:0016887">
    <property type="term" value="F:ATP hydrolysis activity"/>
    <property type="evidence" value="ECO:0007669"/>
    <property type="project" value="RHEA"/>
</dbReference>
<dbReference type="SUPFAM" id="SSF52540">
    <property type="entry name" value="P-loop containing nucleoside triphosphate hydrolases"/>
    <property type="match status" value="2"/>
</dbReference>
<dbReference type="GO" id="GO:0005524">
    <property type="term" value="F:ATP binding"/>
    <property type="evidence" value="ECO:0007669"/>
    <property type="project" value="UniProtKB-KW"/>
</dbReference>
<dbReference type="InterPro" id="IPR047112">
    <property type="entry name" value="RecG/Mfd"/>
</dbReference>
<keyword evidence="7 15" id="KW-0067">ATP-binding</keyword>